<name>A0A840YZZ1_9SPHN</name>
<keyword evidence="2" id="KW-1185">Reference proteome</keyword>
<reference evidence="1 2" key="1">
    <citation type="submission" date="2020-08" db="EMBL/GenBank/DDBJ databases">
        <title>Genomic Encyclopedia of Type Strains, Phase IV (KMG-IV): sequencing the most valuable type-strain genomes for metagenomic binning, comparative biology and taxonomic classification.</title>
        <authorList>
            <person name="Goeker M."/>
        </authorList>
    </citation>
    <scope>NUCLEOTIDE SEQUENCE [LARGE SCALE GENOMIC DNA]</scope>
    <source>
        <strain evidence="1 2">DSM 27203</strain>
    </source>
</reference>
<protein>
    <submittedName>
        <fullName evidence="1">Uncharacterized protein</fullName>
    </submittedName>
</protein>
<evidence type="ECO:0000313" key="2">
    <source>
        <dbReference type="Proteomes" id="UP000554342"/>
    </source>
</evidence>
<dbReference type="Proteomes" id="UP000554342">
    <property type="component" value="Unassembled WGS sequence"/>
</dbReference>
<sequence length="112" mass="11854">MVLTAALLLLAGVDHVPKSRPARCDIHAAGGMAFKGPCAFLPEEKGTFSVQRDMSAPLFGNIEMVTVVVTGPGEAMVQGLTGDGIVSRWGPATRSKTDKACWVGEDFRICAY</sequence>
<proteinExistence type="predicted"/>
<comment type="caution">
    <text evidence="1">The sequence shown here is derived from an EMBL/GenBank/DDBJ whole genome shotgun (WGS) entry which is preliminary data.</text>
</comment>
<accession>A0A840YZZ1</accession>
<dbReference type="AlphaFoldDB" id="A0A840YZZ1"/>
<organism evidence="1 2">
    <name type="scientific">Stakelama sediminis</name>
    <dbReference type="NCBI Taxonomy" id="463200"/>
    <lineage>
        <taxon>Bacteria</taxon>
        <taxon>Pseudomonadati</taxon>
        <taxon>Pseudomonadota</taxon>
        <taxon>Alphaproteobacteria</taxon>
        <taxon>Sphingomonadales</taxon>
        <taxon>Sphingomonadaceae</taxon>
        <taxon>Stakelama</taxon>
    </lineage>
</organism>
<dbReference type="EMBL" id="JACIJI010000003">
    <property type="protein sequence ID" value="MBB5719064.1"/>
    <property type="molecule type" value="Genomic_DNA"/>
</dbReference>
<dbReference type="RefSeq" id="WP_184003452.1">
    <property type="nucleotide sequence ID" value="NZ_BAABIF010000002.1"/>
</dbReference>
<evidence type="ECO:0000313" key="1">
    <source>
        <dbReference type="EMBL" id="MBB5719064.1"/>
    </source>
</evidence>
<gene>
    <name evidence="1" type="ORF">FHR23_002002</name>
</gene>